<dbReference type="STRING" id="686796.SAMN04488104_1007114"/>
<dbReference type="OrthoDB" id="827658at2"/>
<protein>
    <submittedName>
        <fullName evidence="1">Uncharacterized protein</fullName>
    </submittedName>
</protein>
<organism evidence="1 2">
    <name type="scientific">Algoriphagus faecimaris</name>
    <dbReference type="NCBI Taxonomy" id="686796"/>
    <lineage>
        <taxon>Bacteria</taxon>
        <taxon>Pseudomonadati</taxon>
        <taxon>Bacteroidota</taxon>
        <taxon>Cytophagia</taxon>
        <taxon>Cytophagales</taxon>
        <taxon>Cyclobacteriaceae</taxon>
        <taxon>Algoriphagus</taxon>
    </lineage>
</organism>
<keyword evidence="2" id="KW-1185">Reference proteome</keyword>
<accession>A0A1G6PY63</accession>
<evidence type="ECO:0000313" key="2">
    <source>
        <dbReference type="Proteomes" id="UP000199060"/>
    </source>
</evidence>
<reference evidence="2" key="1">
    <citation type="submission" date="2016-10" db="EMBL/GenBank/DDBJ databases">
        <authorList>
            <person name="Varghese N."/>
            <person name="Submissions S."/>
        </authorList>
    </citation>
    <scope>NUCLEOTIDE SEQUENCE [LARGE SCALE GENOMIC DNA]</scope>
    <source>
        <strain evidence="2">DSM 23095</strain>
    </source>
</reference>
<dbReference type="AlphaFoldDB" id="A0A1G6PY63"/>
<dbReference type="Proteomes" id="UP000199060">
    <property type="component" value="Unassembled WGS sequence"/>
</dbReference>
<dbReference type="RefSeq" id="WP_087938237.1">
    <property type="nucleotide sequence ID" value="NZ_FNAC01000007.1"/>
</dbReference>
<sequence length="72" mass="8428">MDKAVIQKELHQLIDGADEELLKLVYSILLPKDQLSDLPREQLKKLEIRYERHIKNPNEGKSLDEVKASFKK</sequence>
<proteinExistence type="predicted"/>
<gene>
    <name evidence="1" type="ORF">SAMN04488104_1007114</name>
</gene>
<dbReference type="EMBL" id="FNAC01000007">
    <property type="protein sequence ID" value="SDC85063.1"/>
    <property type="molecule type" value="Genomic_DNA"/>
</dbReference>
<name>A0A1G6PY63_9BACT</name>
<evidence type="ECO:0000313" key="1">
    <source>
        <dbReference type="EMBL" id="SDC85063.1"/>
    </source>
</evidence>